<organism evidence="2 3">
    <name type="scientific">Trichophyton interdigitale (strain MR816)</name>
    <dbReference type="NCBI Taxonomy" id="1215338"/>
    <lineage>
        <taxon>Eukaryota</taxon>
        <taxon>Fungi</taxon>
        <taxon>Dikarya</taxon>
        <taxon>Ascomycota</taxon>
        <taxon>Pezizomycotina</taxon>
        <taxon>Eurotiomycetes</taxon>
        <taxon>Eurotiomycetidae</taxon>
        <taxon>Onygenales</taxon>
        <taxon>Arthrodermataceae</taxon>
        <taxon>Trichophyton</taxon>
    </lineage>
</organism>
<protein>
    <recommendedName>
        <fullName evidence="1">Aminoglycoside phosphotransferase domain-containing protein</fullName>
    </recommendedName>
</protein>
<evidence type="ECO:0000313" key="2">
    <source>
        <dbReference type="EMBL" id="KDB26409.1"/>
    </source>
</evidence>
<dbReference type="Proteomes" id="UP000024533">
    <property type="component" value="Unassembled WGS sequence"/>
</dbReference>
<dbReference type="InterPro" id="IPR011009">
    <property type="entry name" value="Kinase-like_dom_sf"/>
</dbReference>
<evidence type="ECO:0000313" key="3">
    <source>
        <dbReference type="Proteomes" id="UP000024533"/>
    </source>
</evidence>
<proteinExistence type="predicted"/>
<dbReference type="Pfam" id="PF01636">
    <property type="entry name" value="APH"/>
    <property type="match status" value="1"/>
</dbReference>
<dbReference type="SUPFAM" id="SSF56112">
    <property type="entry name" value="Protein kinase-like (PK-like)"/>
    <property type="match status" value="1"/>
</dbReference>
<dbReference type="Gene3D" id="3.90.1200.10">
    <property type="match status" value="1"/>
</dbReference>
<dbReference type="OrthoDB" id="4177236at2759"/>
<sequence>MWEPVSIPFQSDSSSLPLPLPTIDEIRTCPNILWECYSSKVVAVNDAVVVKFGRMVDASEGQALIYLERYAPEIPAPRLYAMFKESNELFLIMQRVPGIPLDKIWPSLTESEKNDISTKLRQIFDSMRQVKCPWPDFFGDLGGGGVQDHLFYSPDTANRYLGPFYGEAAFIAGFIGNHRAVIGCSDRPDFKVRFYETYLPRVLQGHRPTLTHGDVQRKNILVAENPNRINDQGGRSFDIALVDWANAGWYPDFWEFFRAASPMGFEYGEDDWFWRAQEFLQVWPAELAIMRMIDKDHRGY</sequence>
<dbReference type="OMA" id="HYLFYSQ"/>
<dbReference type="PANTHER" id="PTHR21310">
    <property type="entry name" value="AMINOGLYCOSIDE PHOSPHOTRANSFERASE-RELATED-RELATED"/>
    <property type="match status" value="1"/>
</dbReference>
<name>A0A059JF38_TRIIM</name>
<evidence type="ECO:0000259" key="1">
    <source>
        <dbReference type="Pfam" id="PF01636"/>
    </source>
</evidence>
<dbReference type="PANTHER" id="PTHR21310:SF48">
    <property type="entry name" value="AMINOGLYCOSIDE PHOSPHOTRANSFERASE DOMAIN-CONTAINING PROTEIN"/>
    <property type="match status" value="1"/>
</dbReference>
<dbReference type="EMBL" id="AOKY01000136">
    <property type="protein sequence ID" value="KDB26409.1"/>
    <property type="molecule type" value="Genomic_DNA"/>
</dbReference>
<reference evidence="2 3" key="1">
    <citation type="submission" date="2014-02" db="EMBL/GenBank/DDBJ databases">
        <title>The Genome Sequence of Trichophyton interdigitale MR816.</title>
        <authorList>
            <consortium name="The Broad Institute Genomics Platform"/>
            <person name="Cuomo C.A."/>
            <person name="White T.C."/>
            <person name="Graser Y."/>
            <person name="Martinez-Rossi N."/>
            <person name="Heitman J."/>
            <person name="Young S.K."/>
            <person name="Zeng Q."/>
            <person name="Gargeya S."/>
            <person name="Abouelleil A."/>
            <person name="Alvarado L."/>
            <person name="Chapman S.B."/>
            <person name="Gainer-Dewar J."/>
            <person name="Goldberg J."/>
            <person name="Griggs A."/>
            <person name="Gujja S."/>
            <person name="Hansen M."/>
            <person name="Howarth C."/>
            <person name="Imamovic A."/>
            <person name="Larimer J."/>
            <person name="Martinez D."/>
            <person name="Murphy C."/>
            <person name="Pearson M.D."/>
            <person name="Persinoti G."/>
            <person name="Poon T."/>
            <person name="Priest M."/>
            <person name="Roberts A.D."/>
            <person name="Saif S."/>
            <person name="Shea T.D."/>
            <person name="Sykes S.N."/>
            <person name="Wortman J."/>
            <person name="Nusbaum C."/>
            <person name="Birren B."/>
        </authorList>
    </citation>
    <scope>NUCLEOTIDE SEQUENCE [LARGE SCALE GENOMIC DNA]</scope>
    <source>
        <strain evidence="2 3">MR816</strain>
    </source>
</reference>
<keyword evidence="3" id="KW-1185">Reference proteome</keyword>
<gene>
    <name evidence="2" type="ORF">H109_01775</name>
</gene>
<feature type="domain" description="Aminoglycoside phosphotransferase" evidence="1">
    <location>
        <begin position="60"/>
        <end position="265"/>
    </location>
</feature>
<accession>A0A059JF38</accession>
<dbReference type="InterPro" id="IPR002575">
    <property type="entry name" value="Aminoglycoside_PTrfase"/>
</dbReference>
<dbReference type="InterPro" id="IPR051678">
    <property type="entry name" value="AGP_Transferase"/>
</dbReference>
<dbReference type="HOGENOM" id="CLU_021768_5_1_1"/>
<comment type="caution">
    <text evidence="2">The sequence shown here is derived from an EMBL/GenBank/DDBJ whole genome shotgun (WGS) entry which is preliminary data.</text>
</comment>
<dbReference type="AlphaFoldDB" id="A0A059JF38"/>